<feature type="compositionally biased region" description="Low complexity" evidence="1">
    <location>
        <begin position="35"/>
        <end position="51"/>
    </location>
</feature>
<dbReference type="Proteomes" id="UP000299102">
    <property type="component" value="Unassembled WGS sequence"/>
</dbReference>
<sequence length="170" mass="18627">MRRQRKVGVDSRQRPAAHTSAWRSGTGRQLTRIVTSPASASTTTAYTSGTSRRGRADAHGANAGRPVRVCAAEHARRAPLRAPRPGPAYFVTTLNLLRSRINITAPKLMSPHFNLLKCRRLTTAATSQVQNALVRPPRRLPDAEVSDAPRAYHAANGGAPTRTSWEQLFW</sequence>
<feature type="compositionally biased region" description="Polar residues" evidence="1">
    <location>
        <begin position="21"/>
        <end position="34"/>
    </location>
</feature>
<reference evidence="2 3" key="1">
    <citation type="journal article" date="2019" name="Commun. Biol.">
        <title>The bagworm genome reveals a unique fibroin gene that provides high tensile strength.</title>
        <authorList>
            <person name="Kono N."/>
            <person name="Nakamura H."/>
            <person name="Ohtoshi R."/>
            <person name="Tomita M."/>
            <person name="Numata K."/>
            <person name="Arakawa K."/>
        </authorList>
    </citation>
    <scope>NUCLEOTIDE SEQUENCE [LARGE SCALE GENOMIC DNA]</scope>
</reference>
<comment type="caution">
    <text evidence="2">The sequence shown here is derived from an EMBL/GenBank/DDBJ whole genome shotgun (WGS) entry which is preliminary data.</text>
</comment>
<feature type="region of interest" description="Disordered" evidence="1">
    <location>
        <begin position="1"/>
        <end position="62"/>
    </location>
</feature>
<keyword evidence="3" id="KW-1185">Reference proteome</keyword>
<evidence type="ECO:0000256" key="1">
    <source>
        <dbReference type="SAM" id="MobiDB-lite"/>
    </source>
</evidence>
<gene>
    <name evidence="2" type="ORF">EVAR_11162_1</name>
</gene>
<dbReference type="AlphaFoldDB" id="A0A4C1U4A3"/>
<evidence type="ECO:0000313" key="2">
    <source>
        <dbReference type="EMBL" id="GBP21131.1"/>
    </source>
</evidence>
<organism evidence="2 3">
    <name type="scientific">Eumeta variegata</name>
    <name type="common">Bagworm moth</name>
    <name type="synonym">Eumeta japonica</name>
    <dbReference type="NCBI Taxonomy" id="151549"/>
    <lineage>
        <taxon>Eukaryota</taxon>
        <taxon>Metazoa</taxon>
        <taxon>Ecdysozoa</taxon>
        <taxon>Arthropoda</taxon>
        <taxon>Hexapoda</taxon>
        <taxon>Insecta</taxon>
        <taxon>Pterygota</taxon>
        <taxon>Neoptera</taxon>
        <taxon>Endopterygota</taxon>
        <taxon>Lepidoptera</taxon>
        <taxon>Glossata</taxon>
        <taxon>Ditrysia</taxon>
        <taxon>Tineoidea</taxon>
        <taxon>Psychidae</taxon>
        <taxon>Oiketicinae</taxon>
        <taxon>Eumeta</taxon>
    </lineage>
</organism>
<evidence type="ECO:0000313" key="3">
    <source>
        <dbReference type="Proteomes" id="UP000299102"/>
    </source>
</evidence>
<name>A0A4C1U4A3_EUMVA</name>
<accession>A0A4C1U4A3</accession>
<protein>
    <submittedName>
        <fullName evidence="2">Uncharacterized protein</fullName>
    </submittedName>
</protein>
<dbReference type="EMBL" id="BGZK01000125">
    <property type="protein sequence ID" value="GBP21131.1"/>
    <property type="molecule type" value="Genomic_DNA"/>
</dbReference>
<dbReference type="OrthoDB" id="5338512at2759"/>
<proteinExistence type="predicted"/>